<proteinExistence type="predicted"/>
<dbReference type="EMBL" id="UZAH01025358">
    <property type="protein sequence ID" value="VDO62259.1"/>
    <property type="molecule type" value="Genomic_DNA"/>
</dbReference>
<feature type="region of interest" description="Disordered" evidence="1">
    <location>
        <begin position="75"/>
        <end position="110"/>
    </location>
</feature>
<evidence type="ECO:0000256" key="1">
    <source>
        <dbReference type="SAM" id="MobiDB-lite"/>
    </source>
</evidence>
<protein>
    <submittedName>
        <fullName evidence="4">Tetratricopeptide repeat protein</fullName>
    </submittedName>
</protein>
<evidence type="ECO:0000313" key="3">
    <source>
        <dbReference type="Proteomes" id="UP000050761"/>
    </source>
</evidence>
<sequence length="136" mass="14916">MSWMTSVVTFATLHHDYSRAHTLGGALVSTRRAYGRAHEPRRTINVFPRAPGSLQFRRRTERSVRSPLLYSIVSAVSTPPGLQPDQPRRTPGRQGQDAQRRQSEVTADADRATALVSAGSRVGARKDLQLALGADP</sequence>
<reference evidence="2 3" key="1">
    <citation type="submission" date="2018-11" db="EMBL/GenBank/DDBJ databases">
        <authorList>
            <consortium name="Pathogen Informatics"/>
        </authorList>
    </citation>
    <scope>NUCLEOTIDE SEQUENCE [LARGE SCALE GENOMIC DNA]</scope>
</reference>
<accession>A0A3P7X8K0</accession>
<gene>
    <name evidence="2" type="ORF">HPBE_LOCUS4745</name>
</gene>
<dbReference type="AlphaFoldDB" id="A0A183FEE8"/>
<reference evidence="4" key="2">
    <citation type="submission" date="2019-09" db="UniProtKB">
        <authorList>
            <consortium name="WormBaseParasite"/>
        </authorList>
    </citation>
    <scope>IDENTIFICATION</scope>
</reference>
<keyword evidence="3" id="KW-1185">Reference proteome</keyword>
<evidence type="ECO:0000313" key="2">
    <source>
        <dbReference type="EMBL" id="VDO62259.1"/>
    </source>
</evidence>
<accession>A0A183FEE8</accession>
<dbReference type="Proteomes" id="UP000050761">
    <property type="component" value="Unassembled WGS sequence"/>
</dbReference>
<dbReference type="WBParaSite" id="HPBE_0000474401-mRNA-1">
    <property type="protein sequence ID" value="HPBE_0000474401-mRNA-1"/>
    <property type="gene ID" value="HPBE_0000474401"/>
</dbReference>
<feature type="compositionally biased region" description="Basic and acidic residues" evidence="1">
    <location>
        <begin position="98"/>
        <end position="110"/>
    </location>
</feature>
<evidence type="ECO:0000313" key="4">
    <source>
        <dbReference type="WBParaSite" id="HPBE_0000474401-mRNA-1"/>
    </source>
</evidence>
<name>A0A183FEE8_HELPZ</name>
<organism evidence="3 4">
    <name type="scientific">Heligmosomoides polygyrus</name>
    <name type="common">Parasitic roundworm</name>
    <dbReference type="NCBI Taxonomy" id="6339"/>
    <lineage>
        <taxon>Eukaryota</taxon>
        <taxon>Metazoa</taxon>
        <taxon>Ecdysozoa</taxon>
        <taxon>Nematoda</taxon>
        <taxon>Chromadorea</taxon>
        <taxon>Rhabditida</taxon>
        <taxon>Rhabditina</taxon>
        <taxon>Rhabditomorpha</taxon>
        <taxon>Strongyloidea</taxon>
        <taxon>Heligmosomidae</taxon>
        <taxon>Heligmosomoides</taxon>
    </lineage>
</organism>